<evidence type="ECO:0000256" key="4">
    <source>
        <dbReference type="ARBA" id="ARBA00022840"/>
    </source>
</evidence>
<dbReference type="SMART" id="SM00487">
    <property type="entry name" value="DEXDc"/>
    <property type="match status" value="1"/>
</dbReference>
<gene>
    <name evidence="11" type="ORF">HMPREF9488_02977</name>
</gene>
<evidence type="ECO:0000259" key="8">
    <source>
        <dbReference type="PROSITE" id="PS51192"/>
    </source>
</evidence>
<dbReference type="CDD" id="cd18787">
    <property type="entry name" value="SF2_C_DEAD"/>
    <property type="match status" value="1"/>
</dbReference>
<dbReference type="PROSITE" id="PS00039">
    <property type="entry name" value="DEAD_ATP_HELICASE"/>
    <property type="match status" value="1"/>
</dbReference>
<evidence type="ECO:0000256" key="1">
    <source>
        <dbReference type="ARBA" id="ARBA00022741"/>
    </source>
</evidence>
<comment type="caution">
    <text evidence="11">The sequence shown here is derived from an EMBL/GenBank/DDBJ whole genome shotgun (WGS) entry which is preliminary data.</text>
</comment>
<keyword evidence="12" id="KW-1185">Reference proteome</keyword>
<dbReference type="InterPro" id="IPR014014">
    <property type="entry name" value="RNA_helicase_DEAD_Q_motif"/>
</dbReference>
<dbReference type="RefSeq" id="WP_008790064.1">
    <property type="nucleotide sequence ID" value="NZ_AKCB01000001.1"/>
</dbReference>
<organism evidence="11 12">
    <name type="scientific">Coprobacillus cateniformis</name>
    <dbReference type="NCBI Taxonomy" id="100884"/>
    <lineage>
        <taxon>Bacteria</taxon>
        <taxon>Bacillati</taxon>
        <taxon>Bacillota</taxon>
        <taxon>Erysipelotrichia</taxon>
        <taxon>Erysipelotrichales</taxon>
        <taxon>Coprobacillaceae</taxon>
        <taxon>Coprobacillus</taxon>
    </lineage>
</organism>
<feature type="domain" description="Helicase ATP-binding" evidence="8">
    <location>
        <begin position="32"/>
        <end position="202"/>
    </location>
</feature>
<evidence type="ECO:0000259" key="10">
    <source>
        <dbReference type="PROSITE" id="PS51195"/>
    </source>
</evidence>
<dbReference type="PROSITE" id="PS51192">
    <property type="entry name" value="HELICASE_ATP_BIND_1"/>
    <property type="match status" value="1"/>
</dbReference>
<evidence type="ECO:0000256" key="2">
    <source>
        <dbReference type="ARBA" id="ARBA00022801"/>
    </source>
</evidence>
<dbReference type="InterPro" id="IPR005580">
    <property type="entry name" value="DbpA/CsdA_RNA-bd_dom"/>
</dbReference>
<dbReference type="Pfam" id="PF03880">
    <property type="entry name" value="DbpA"/>
    <property type="match status" value="1"/>
</dbReference>
<dbReference type="SMART" id="SM00490">
    <property type="entry name" value="HELICc"/>
    <property type="match status" value="1"/>
</dbReference>
<sequence length="479" mass="54313">MKFKELNIDGRIQDALEKLGYSEATEVQSAVIPELKQERDVIVKAKTGSGKTAAFAIPLLDSVVWEENKPQVLVLTPTRELAIQVKEDFDNIGTYKKIKTLAIFGKQPYKFQTQDLKQKTHVVVATPGRILDHLQRGTFDASHLKYLVLDEADEMLNMGFIETVEKIIEKLPVKRTTCLFSATLPEEIKKLAAKFMKNPVQVNIKQSQVINQKIETYAYEVMSYEKAGFLLKLIVHEKPSSAIIFCETQERVNEVYDMLYKNGISVHKIHGGMLQTDRLENMNDFRLGKVQFLVATDVAARGIDIENISHVINYDLPREAQNYIHRIGRTARIGKAGIAISLLSKDDYKRRMCIEDYTETSFDIKDNESIFNTVVNCQSLNELKKMVVQKEKKNKVLQEDIMRLYFSVGKRKKIAAGNLVGAICALEDVNGDDIGIIQVQDMCSYVDILNGKGKSVAQRLNNTLIKGRTMKVEIANRKM</sequence>
<evidence type="ECO:0000256" key="6">
    <source>
        <dbReference type="PROSITE-ProRule" id="PRU00552"/>
    </source>
</evidence>
<feature type="domain" description="DEAD-box RNA helicase Q" evidence="10">
    <location>
        <begin position="1"/>
        <end position="29"/>
    </location>
</feature>
<dbReference type="PROSITE" id="PS51194">
    <property type="entry name" value="HELICASE_CTER"/>
    <property type="match status" value="1"/>
</dbReference>
<dbReference type="STRING" id="100884.GCA_000269565_02569"/>
<keyword evidence="2 7" id="KW-0378">Hydrolase</keyword>
<dbReference type="InterPro" id="IPR014001">
    <property type="entry name" value="Helicase_ATP-bd"/>
</dbReference>
<dbReference type="Pfam" id="PF00270">
    <property type="entry name" value="DEAD"/>
    <property type="match status" value="1"/>
</dbReference>
<evidence type="ECO:0000256" key="3">
    <source>
        <dbReference type="ARBA" id="ARBA00022806"/>
    </source>
</evidence>
<keyword evidence="1 7" id="KW-0547">Nucleotide-binding</keyword>
<dbReference type="CDD" id="cd12500">
    <property type="entry name" value="RRM_BsYxiN_like"/>
    <property type="match status" value="1"/>
</dbReference>
<dbReference type="HOGENOM" id="CLU_003041_1_3_9"/>
<dbReference type="OrthoDB" id="9805696at2"/>
<dbReference type="GO" id="GO:0003676">
    <property type="term" value="F:nucleic acid binding"/>
    <property type="evidence" value="ECO:0007669"/>
    <property type="project" value="InterPro"/>
</dbReference>
<evidence type="ECO:0000313" key="12">
    <source>
        <dbReference type="Proteomes" id="UP000003157"/>
    </source>
</evidence>
<dbReference type="InterPro" id="IPR044742">
    <property type="entry name" value="DEAD/DEAH_RhlB"/>
</dbReference>
<dbReference type="InterPro" id="IPR000629">
    <property type="entry name" value="RNA-helicase_DEAD-box_CS"/>
</dbReference>
<dbReference type="InterPro" id="IPR012677">
    <property type="entry name" value="Nucleotide-bd_a/b_plait_sf"/>
</dbReference>
<dbReference type="InterPro" id="IPR001650">
    <property type="entry name" value="Helicase_C-like"/>
</dbReference>
<dbReference type="Proteomes" id="UP000003157">
    <property type="component" value="Unassembled WGS sequence"/>
</dbReference>
<dbReference type="Pfam" id="PF00271">
    <property type="entry name" value="Helicase_C"/>
    <property type="match status" value="1"/>
</dbReference>
<dbReference type="PROSITE" id="PS51195">
    <property type="entry name" value="Q_MOTIF"/>
    <property type="match status" value="1"/>
</dbReference>
<dbReference type="PANTHER" id="PTHR47959:SF1">
    <property type="entry name" value="ATP-DEPENDENT RNA HELICASE DBPA"/>
    <property type="match status" value="1"/>
</dbReference>
<protein>
    <submittedName>
        <fullName evidence="11">ATP-dependent RNA helicase dbpA</fullName>
    </submittedName>
</protein>
<evidence type="ECO:0000256" key="7">
    <source>
        <dbReference type="RuleBase" id="RU000492"/>
    </source>
</evidence>
<dbReference type="SUPFAM" id="SSF52540">
    <property type="entry name" value="P-loop containing nucleoside triphosphate hydrolases"/>
    <property type="match status" value="1"/>
</dbReference>
<dbReference type="GO" id="GO:0016787">
    <property type="term" value="F:hydrolase activity"/>
    <property type="evidence" value="ECO:0007669"/>
    <property type="project" value="UniProtKB-KW"/>
</dbReference>
<feature type="short sequence motif" description="Q motif" evidence="6">
    <location>
        <begin position="1"/>
        <end position="29"/>
    </location>
</feature>
<accession>E7GDY4</accession>
<dbReference type="InterPro" id="IPR011545">
    <property type="entry name" value="DEAD/DEAH_box_helicase_dom"/>
</dbReference>
<dbReference type="PANTHER" id="PTHR47959">
    <property type="entry name" value="ATP-DEPENDENT RNA HELICASE RHLE-RELATED"/>
    <property type="match status" value="1"/>
</dbReference>
<dbReference type="GO" id="GO:0005829">
    <property type="term" value="C:cytosol"/>
    <property type="evidence" value="ECO:0007669"/>
    <property type="project" value="TreeGrafter"/>
</dbReference>
<dbReference type="GeneID" id="78230383"/>
<dbReference type="GO" id="GO:0003724">
    <property type="term" value="F:RNA helicase activity"/>
    <property type="evidence" value="ECO:0007669"/>
    <property type="project" value="InterPro"/>
</dbReference>
<name>E7GDY4_9FIRM</name>
<evidence type="ECO:0000313" key="11">
    <source>
        <dbReference type="EMBL" id="EFW03787.1"/>
    </source>
</evidence>
<dbReference type="Gene3D" id="3.40.50.300">
    <property type="entry name" value="P-loop containing nucleotide triphosphate hydrolases"/>
    <property type="match status" value="2"/>
</dbReference>
<dbReference type="eggNOG" id="COG0513">
    <property type="taxonomic scope" value="Bacteria"/>
</dbReference>
<evidence type="ECO:0000256" key="5">
    <source>
        <dbReference type="ARBA" id="ARBA00038437"/>
    </source>
</evidence>
<feature type="domain" description="Helicase C-terminal" evidence="9">
    <location>
        <begin position="229"/>
        <end position="388"/>
    </location>
</feature>
<dbReference type="InterPro" id="IPR027417">
    <property type="entry name" value="P-loop_NTPase"/>
</dbReference>
<dbReference type="Gene3D" id="3.30.70.330">
    <property type="match status" value="1"/>
</dbReference>
<proteinExistence type="inferred from homology"/>
<evidence type="ECO:0000259" key="9">
    <source>
        <dbReference type="PROSITE" id="PS51194"/>
    </source>
</evidence>
<keyword evidence="4 7" id="KW-0067">ATP-binding</keyword>
<keyword evidence="3 7" id="KW-0347">Helicase</keyword>
<dbReference type="CDD" id="cd00268">
    <property type="entry name" value="DEADc"/>
    <property type="match status" value="1"/>
</dbReference>
<comment type="similarity">
    <text evidence="5 7">Belongs to the DEAD box helicase family.</text>
</comment>
<reference evidence="11 12" key="1">
    <citation type="submission" date="2010-12" db="EMBL/GenBank/DDBJ databases">
        <title>The Genome Sequence of Coprobacillus sp. strain 29_1.</title>
        <authorList>
            <consortium name="The Broad Institute Genome Sequencing Platform"/>
            <person name="Earl A."/>
            <person name="Ward D."/>
            <person name="Feldgarden M."/>
            <person name="Gevers D."/>
            <person name="Daigneault M."/>
            <person name="Sibley C.D."/>
            <person name="White A."/>
            <person name="Strauss J."/>
            <person name="Allen-Vercoe E."/>
            <person name="Young S.K."/>
            <person name="Zeng Q."/>
            <person name="Gargeya S."/>
            <person name="Fitzgerald M."/>
            <person name="Haas B."/>
            <person name="Abouelleil A."/>
            <person name="Alvarado L."/>
            <person name="Arachchi H.M."/>
            <person name="Berlin A."/>
            <person name="Brown A."/>
            <person name="Chapman S.B."/>
            <person name="Chen Z."/>
            <person name="Dunbar C."/>
            <person name="Freedman E."/>
            <person name="Gearin G."/>
            <person name="Gellesch M."/>
            <person name="Goldberg J."/>
            <person name="Griggs A."/>
            <person name="Gujja S."/>
            <person name="Heilman E."/>
            <person name="Heiman D."/>
            <person name="Howarth C."/>
            <person name="Larson L."/>
            <person name="Lui A."/>
            <person name="MacDonald P.J.P."/>
            <person name="Mehta T."/>
            <person name="Montmayeur A."/>
            <person name="Murphy C."/>
            <person name="Neiman D."/>
            <person name="Pearson M."/>
            <person name="Priest M."/>
            <person name="Roberts A."/>
            <person name="Saif S."/>
            <person name="Shea T."/>
            <person name="Shenoy N."/>
            <person name="Sisk P."/>
            <person name="Stolte C."/>
            <person name="Sykes S."/>
            <person name="White J."/>
            <person name="Yandava C."/>
            <person name="Nusbaum C."/>
            <person name="Birren B."/>
        </authorList>
    </citation>
    <scope>NUCLEOTIDE SEQUENCE [LARGE SCALE GENOMIC DNA]</scope>
    <source>
        <strain evidence="11 12">29_1</strain>
    </source>
</reference>
<dbReference type="EMBL" id="ADKX01000043">
    <property type="protein sequence ID" value="EFW03787.1"/>
    <property type="molecule type" value="Genomic_DNA"/>
</dbReference>
<dbReference type="GO" id="GO:0005524">
    <property type="term" value="F:ATP binding"/>
    <property type="evidence" value="ECO:0007669"/>
    <property type="project" value="UniProtKB-KW"/>
</dbReference>
<dbReference type="AlphaFoldDB" id="E7GDY4"/>
<dbReference type="InterPro" id="IPR050079">
    <property type="entry name" value="DEAD_box_RNA_helicase"/>
</dbReference>